<keyword evidence="2" id="KW-1185">Reference proteome</keyword>
<sequence>MSLGEYLRDVSLKQAGEFATECYSVLHEGRALIKERDRQKHEASIEFIKYRFYVQTQLKQSTIVKSLRINPFLFFKSFSFTLSVSIICSTFFCN</sequence>
<organism evidence="1 2">
    <name type="scientific">Bartonella elizabethae Re6043vi</name>
    <dbReference type="NCBI Taxonomy" id="1094554"/>
    <lineage>
        <taxon>Bacteria</taxon>
        <taxon>Pseudomonadati</taxon>
        <taxon>Pseudomonadota</taxon>
        <taxon>Alphaproteobacteria</taxon>
        <taxon>Hyphomicrobiales</taxon>
        <taxon>Bartonellaceae</taxon>
        <taxon>Bartonella</taxon>
    </lineage>
</organism>
<name>A0ABP2QNA2_BAREL</name>
<evidence type="ECO:0000313" key="2">
    <source>
        <dbReference type="Proteomes" id="UP000008942"/>
    </source>
</evidence>
<evidence type="ECO:0000313" key="1">
    <source>
        <dbReference type="EMBL" id="EJF83464.1"/>
    </source>
</evidence>
<gene>
    <name evidence="1" type="ORF">MCU_01149</name>
</gene>
<dbReference type="EMBL" id="AILW01000004">
    <property type="protein sequence ID" value="EJF83464.1"/>
    <property type="molecule type" value="Genomic_DNA"/>
</dbReference>
<reference evidence="1 2" key="1">
    <citation type="submission" date="2012-03" db="EMBL/GenBank/DDBJ databases">
        <title>The Genome Sequence of Bartonella elizabethae Re6043vi.</title>
        <authorList>
            <consortium name="The Broad Institute Genome Sequencing Platform"/>
            <consortium name="The Broad Institute Genome Sequencing Center for Infectious Disease"/>
            <person name="Feldgarden M."/>
            <person name="Kirby J."/>
            <person name="Kosoy M."/>
            <person name="Birtles R."/>
            <person name="Probert W.S."/>
            <person name="Chiaraviglio L."/>
            <person name="Young S.K."/>
            <person name="Zeng Q."/>
            <person name="Gargeya S."/>
            <person name="Fitzgerald M."/>
            <person name="Haas B."/>
            <person name="Abouelleil A."/>
            <person name="Alvarado L."/>
            <person name="Arachchi H.M."/>
            <person name="Berlin A."/>
            <person name="Chapman S.B."/>
            <person name="Gearin G."/>
            <person name="Goldberg J."/>
            <person name="Griggs A."/>
            <person name="Gujja S."/>
            <person name="Hansen M."/>
            <person name="Heiman D."/>
            <person name="Howarth C."/>
            <person name="Larimer J."/>
            <person name="Lui A."/>
            <person name="MacDonald P.J.P."/>
            <person name="McCowen C."/>
            <person name="Montmayeur A."/>
            <person name="Murphy C."/>
            <person name="Neiman D."/>
            <person name="Pearson M."/>
            <person name="Priest M."/>
            <person name="Roberts A."/>
            <person name="Saif S."/>
            <person name="Shea T."/>
            <person name="Sisk P."/>
            <person name="Stolte C."/>
            <person name="Sykes S."/>
            <person name="Wortman J."/>
            <person name="Nusbaum C."/>
            <person name="Birren B."/>
        </authorList>
    </citation>
    <scope>NUCLEOTIDE SEQUENCE [LARGE SCALE GENOMIC DNA]</scope>
    <source>
        <strain evidence="1 2">Re6043vi</strain>
    </source>
</reference>
<protein>
    <submittedName>
        <fullName evidence="1">Uncharacterized protein</fullName>
    </submittedName>
</protein>
<dbReference type="Proteomes" id="UP000008942">
    <property type="component" value="Unassembled WGS sequence"/>
</dbReference>
<proteinExistence type="predicted"/>
<accession>A0ABP2QNA2</accession>
<comment type="caution">
    <text evidence="1">The sequence shown here is derived from an EMBL/GenBank/DDBJ whole genome shotgun (WGS) entry which is preliminary data.</text>
</comment>